<evidence type="ECO:0000256" key="2">
    <source>
        <dbReference type="ARBA" id="ARBA00007365"/>
    </source>
</evidence>
<keyword evidence="5" id="KW-0732">Signal</keyword>
<feature type="chain" id="PRO_5031587486" description="Peptidyl-prolyl cis-trans isomerase" evidence="5">
    <location>
        <begin position="21"/>
        <end position="186"/>
    </location>
</feature>
<accession>A0A7U6JHZ7</accession>
<evidence type="ECO:0000256" key="4">
    <source>
        <dbReference type="ARBA" id="ARBA00023235"/>
    </source>
</evidence>
<feature type="compositionally biased region" description="Basic and acidic residues" evidence="6">
    <location>
        <begin position="81"/>
        <end position="92"/>
    </location>
</feature>
<dbReference type="InterPro" id="IPR029000">
    <property type="entry name" value="Cyclophilin-like_dom_sf"/>
</dbReference>
<comment type="catalytic activity">
    <reaction evidence="5">
        <text>[protein]-peptidylproline (omega=180) = [protein]-peptidylproline (omega=0)</text>
        <dbReference type="Rhea" id="RHEA:16237"/>
        <dbReference type="Rhea" id="RHEA-COMP:10747"/>
        <dbReference type="Rhea" id="RHEA-COMP:10748"/>
        <dbReference type="ChEBI" id="CHEBI:83833"/>
        <dbReference type="ChEBI" id="CHEBI:83834"/>
        <dbReference type="EC" id="5.2.1.8"/>
    </reaction>
</comment>
<keyword evidence="3 5" id="KW-0697">Rotamase</keyword>
<comment type="function">
    <text evidence="1 5">PPIases accelerate the folding of proteins. It catalyzes the cis-trans isomerization of proline imidic peptide bonds in oligopeptides.</text>
</comment>
<dbReference type="GO" id="GO:0003755">
    <property type="term" value="F:peptidyl-prolyl cis-trans isomerase activity"/>
    <property type="evidence" value="ECO:0007669"/>
    <property type="project" value="UniProtKB-UniRule"/>
</dbReference>
<sequence length="186" mass="20404">MQRILLSLILLLTLSAAAMAEDTKVLMETSKGNIELALDAEKAPVSVANFLRYVDEGFYDGTIFHRVISGFMIQGGGMGEDMQKKPTHEPIKNEANNGLSNKRGTIAMARTRDPDSATSQFFINHKNNPNLDFPNYGGYAVFGKVTKGMEVVDAIAATPTGVKDGRRDVPLETIFIKSIKRVEPKQ</sequence>
<organism evidence="8 9">
    <name type="scientific">Thiolapillus brandeum</name>
    <dbReference type="NCBI Taxonomy" id="1076588"/>
    <lineage>
        <taxon>Bacteria</taxon>
        <taxon>Pseudomonadati</taxon>
        <taxon>Pseudomonadota</taxon>
        <taxon>Gammaproteobacteria</taxon>
        <taxon>Chromatiales</taxon>
        <taxon>Sedimenticolaceae</taxon>
        <taxon>Thiolapillus</taxon>
    </lineage>
</organism>
<evidence type="ECO:0000259" key="7">
    <source>
        <dbReference type="PROSITE" id="PS50072"/>
    </source>
</evidence>
<protein>
    <recommendedName>
        <fullName evidence="5">Peptidyl-prolyl cis-trans isomerase</fullName>
        <shortName evidence="5">PPIase</shortName>
        <ecNumber evidence="5">5.2.1.8</ecNumber>
    </recommendedName>
</protein>
<keyword evidence="9" id="KW-1185">Reference proteome</keyword>
<dbReference type="PRINTS" id="PR00153">
    <property type="entry name" value="CSAPPISMRASE"/>
</dbReference>
<name>A0A7U6JHZ7_9GAMM</name>
<gene>
    <name evidence="8" type="ORF">TBH_C1333</name>
</gene>
<dbReference type="EMBL" id="AP012273">
    <property type="protein sequence ID" value="BAO44258.1"/>
    <property type="molecule type" value="Genomic_DNA"/>
</dbReference>
<dbReference type="CDD" id="cd01920">
    <property type="entry name" value="cyclophilin_EcCYP_like"/>
    <property type="match status" value="1"/>
</dbReference>
<feature type="region of interest" description="Disordered" evidence="6">
    <location>
        <begin position="80"/>
        <end position="99"/>
    </location>
</feature>
<dbReference type="EC" id="5.2.1.8" evidence="5"/>
<dbReference type="KEGG" id="tbn:TBH_C1333"/>
<dbReference type="Gene3D" id="2.40.100.10">
    <property type="entry name" value="Cyclophilin-like"/>
    <property type="match status" value="1"/>
</dbReference>
<proteinExistence type="inferred from homology"/>
<dbReference type="AlphaFoldDB" id="A0A7U6JHZ7"/>
<dbReference type="GO" id="GO:0006457">
    <property type="term" value="P:protein folding"/>
    <property type="evidence" value="ECO:0007669"/>
    <property type="project" value="InterPro"/>
</dbReference>
<dbReference type="OrthoDB" id="9807797at2"/>
<feature type="signal peptide" evidence="5">
    <location>
        <begin position="1"/>
        <end position="20"/>
    </location>
</feature>
<evidence type="ECO:0000313" key="9">
    <source>
        <dbReference type="Proteomes" id="UP000031631"/>
    </source>
</evidence>
<reference evidence="8 9" key="1">
    <citation type="journal article" date="2014" name="PLoS ONE">
        <title>Physiological and genomic features of a novel sulfur-oxidizing gammaproteobacterium belonging to a previously uncultivated symbiotic lineage isolated from a hydrothermal vent.</title>
        <authorList>
            <person name="Nunoura T."/>
            <person name="Takaki Y."/>
            <person name="Kazama H."/>
            <person name="Kakuta J."/>
            <person name="Shimamura S."/>
            <person name="Makita H."/>
            <person name="Hirai M."/>
            <person name="Miyazaki M."/>
            <person name="Takai K."/>
        </authorList>
    </citation>
    <scope>NUCLEOTIDE SEQUENCE [LARGE SCALE GENOMIC DNA]</scope>
    <source>
        <strain evidence="8 9">Hiromi1</strain>
    </source>
</reference>
<dbReference type="InterPro" id="IPR024936">
    <property type="entry name" value="Cyclophilin-type_PPIase"/>
</dbReference>
<dbReference type="InterPro" id="IPR044665">
    <property type="entry name" value="E_coli_cyclophilin_A-like"/>
</dbReference>
<dbReference type="Proteomes" id="UP000031631">
    <property type="component" value="Chromosome"/>
</dbReference>
<dbReference type="RefSeq" id="WP_041066881.1">
    <property type="nucleotide sequence ID" value="NZ_AP012273.1"/>
</dbReference>
<dbReference type="PANTHER" id="PTHR43246">
    <property type="entry name" value="PEPTIDYL-PROLYL CIS-TRANS ISOMERASE CYP38, CHLOROPLASTIC"/>
    <property type="match status" value="1"/>
</dbReference>
<evidence type="ECO:0000256" key="3">
    <source>
        <dbReference type="ARBA" id="ARBA00023110"/>
    </source>
</evidence>
<dbReference type="InterPro" id="IPR020892">
    <property type="entry name" value="Cyclophilin-type_PPIase_CS"/>
</dbReference>
<evidence type="ECO:0000256" key="1">
    <source>
        <dbReference type="ARBA" id="ARBA00002388"/>
    </source>
</evidence>
<evidence type="ECO:0000256" key="5">
    <source>
        <dbReference type="RuleBase" id="RU363019"/>
    </source>
</evidence>
<dbReference type="PROSITE" id="PS00170">
    <property type="entry name" value="CSA_PPIASE_1"/>
    <property type="match status" value="1"/>
</dbReference>
<keyword evidence="4 5" id="KW-0413">Isomerase</keyword>
<comment type="similarity">
    <text evidence="2 5">Belongs to the cyclophilin-type PPIase family.</text>
</comment>
<feature type="domain" description="PPIase cyclophilin-type" evidence="7">
    <location>
        <begin position="32"/>
        <end position="181"/>
    </location>
</feature>
<dbReference type="PIRSF" id="PIRSF001467">
    <property type="entry name" value="Peptidylpro_ismrse"/>
    <property type="match status" value="1"/>
</dbReference>
<dbReference type="Pfam" id="PF00160">
    <property type="entry name" value="Pro_isomerase"/>
    <property type="match status" value="1"/>
</dbReference>
<dbReference type="SUPFAM" id="SSF50891">
    <property type="entry name" value="Cyclophilin-like"/>
    <property type="match status" value="1"/>
</dbReference>
<evidence type="ECO:0000313" key="8">
    <source>
        <dbReference type="EMBL" id="BAO44258.1"/>
    </source>
</evidence>
<evidence type="ECO:0000256" key="6">
    <source>
        <dbReference type="SAM" id="MobiDB-lite"/>
    </source>
</evidence>
<dbReference type="PROSITE" id="PS50072">
    <property type="entry name" value="CSA_PPIASE_2"/>
    <property type="match status" value="1"/>
</dbReference>
<dbReference type="InterPro" id="IPR002130">
    <property type="entry name" value="Cyclophilin-type_PPIase_dom"/>
</dbReference>